<dbReference type="Proteomes" id="UP000274822">
    <property type="component" value="Unassembled WGS sequence"/>
</dbReference>
<proteinExistence type="predicted"/>
<keyword evidence="1" id="KW-0378">Hydrolase</keyword>
<feature type="compositionally biased region" description="Low complexity" evidence="2">
    <location>
        <begin position="81"/>
        <end position="101"/>
    </location>
</feature>
<feature type="region of interest" description="Disordered" evidence="2">
    <location>
        <begin position="81"/>
        <end position="110"/>
    </location>
</feature>
<evidence type="ECO:0000313" key="4">
    <source>
        <dbReference type="Proteomes" id="UP000274822"/>
    </source>
</evidence>
<dbReference type="Gene3D" id="3.40.50.1700">
    <property type="entry name" value="Glycoside hydrolase family 3 C-terminal domain"/>
    <property type="match status" value="1"/>
</dbReference>
<dbReference type="EMBL" id="RBNJ01001581">
    <property type="protein sequence ID" value="RUS33017.1"/>
    <property type="molecule type" value="Genomic_DNA"/>
</dbReference>
<organism evidence="3 4">
    <name type="scientific">Jimgerdemannia flammicorona</name>
    <dbReference type="NCBI Taxonomy" id="994334"/>
    <lineage>
        <taxon>Eukaryota</taxon>
        <taxon>Fungi</taxon>
        <taxon>Fungi incertae sedis</taxon>
        <taxon>Mucoromycota</taxon>
        <taxon>Mucoromycotina</taxon>
        <taxon>Endogonomycetes</taxon>
        <taxon>Endogonales</taxon>
        <taxon>Endogonaceae</taxon>
        <taxon>Jimgerdemannia</taxon>
    </lineage>
</organism>
<accession>A0A433QTE3</accession>
<comment type="caution">
    <text evidence="3">The sequence shown here is derived from an EMBL/GenBank/DDBJ whole genome shotgun (WGS) entry which is preliminary data.</text>
</comment>
<evidence type="ECO:0000256" key="1">
    <source>
        <dbReference type="ARBA" id="ARBA00022801"/>
    </source>
</evidence>
<dbReference type="InterPro" id="IPR036881">
    <property type="entry name" value="Glyco_hydro_3_C_sf"/>
</dbReference>
<gene>
    <name evidence="3" type="ORF">BC938DRAFT_473484</name>
</gene>
<protein>
    <recommendedName>
        <fullName evidence="5">Glycoside hydrolase family 3 C-terminal domain-containing protein</fullName>
    </recommendedName>
</protein>
<keyword evidence="4" id="KW-1185">Reference proteome</keyword>
<name>A0A433QTE3_9FUNG</name>
<dbReference type="GO" id="GO:0005975">
    <property type="term" value="P:carbohydrate metabolic process"/>
    <property type="evidence" value="ECO:0007669"/>
    <property type="project" value="InterPro"/>
</dbReference>
<evidence type="ECO:0000256" key="2">
    <source>
        <dbReference type="SAM" id="MobiDB-lite"/>
    </source>
</evidence>
<sequence length="110" mass="12220">MAFLIYPPIQASLPYHQRKTTAGQNSRLNLWNSGIDYSEGLFIDYHWPDHKNIGLLYPFGHGLSYTTLSSRSFLSCILDSPSGQVSPSRSSVVSRKSSLSPEAQELSRSA</sequence>
<evidence type="ECO:0000313" key="3">
    <source>
        <dbReference type="EMBL" id="RUS33017.1"/>
    </source>
</evidence>
<evidence type="ECO:0008006" key="5">
    <source>
        <dbReference type="Google" id="ProtNLM"/>
    </source>
</evidence>
<reference evidence="3 4" key="1">
    <citation type="journal article" date="2018" name="New Phytol.">
        <title>Phylogenomics of Endogonaceae and evolution of mycorrhizas within Mucoromycota.</title>
        <authorList>
            <person name="Chang Y."/>
            <person name="Desiro A."/>
            <person name="Na H."/>
            <person name="Sandor L."/>
            <person name="Lipzen A."/>
            <person name="Clum A."/>
            <person name="Barry K."/>
            <person name="Grigoriev I.V."/>
            <person name="Martin F.M."/>
            <person name="Stajich J.E."/>
            <person name="Smith M.E."/>
            <person name="Bonito G."/>
            <person name="Spatafora J.W."/>
        </authorList>
    </citation>
    <scope>NUCLEOTIDE SEQUENCE [LARGE SCALE GENOMIC DNA]</scope>
    <source>
        <strain evidence="3 4">AD002</strain>
    </source>
</reference>
<dbReference type="AlphaFoldDB" id="A0A433QTE3"/>
<dbReference type="SUPFAM" id="SSF52279">
    <property type="entry name" value="Beta-D-glucan exohydrolase, C-terminal domain"/>
    <property type="match status" value="1"/>
</dbReference>
<dbReference type="GO" id="GO:0004553">
    <property type="term" value="F:hydrolase activity, hydrolyzing O-glycosyl compounds"/>
    <property type="evidence" value="ECO:0007669"/>
    <property type="project" value="InterPro"/>
</dbReference>